<dbReference type="AlphaFoldDB" id="A0A7M7JWX6"/>
<feature type="transmembrane region" description="Helical" evidence="1">
    <location>
        <begin position="698"/>
        <end position="719"/>
    </location>
</feature>
<feature type="transmembrane region" description="Helical" evidence="1">
    <location>
        <begin position="667"/>
        <end position="686"/>
    </location>
</feature>
<keyword evidence="1" id="KW-0812">Transmembrane</keyword>
<dbReference type="Pfam" id="PF20146">
    <property type="entry name" value="NRF"/>
    <property type="match status" value="1"/>
</dbReference>
<dbReference type="InParanoid" id="A0A7M7JWX6"/>
<keyword evidence="2" id="KW-0732">Signal</keyword>
<feature type="transmembrane region" description="Helical" evidence="1">
    <location>
        <begin position="333"/>
        <end position="353"/>
    </location>
</feature>
<proteinExistence type="predicted"/>
<name>A0A7M7JWX6_VARDE</name>
<dbReference type="PANTHER" id="PTHR11161">
    <property type="entry name" value="O-ACYLTRANSFERASE"/>
    <property type="match status" value="1"/>
</dbReference>
<sequence length="829" mass="94508">MKVRDRIIWLVLVSLGSACLWGFEQVLAAEKHTYENDVSEDAQDENTAIPLDGSQHSIEKKYLALEEGFKSVVNSLLKRALPHVLEASNNAELSAGCMGSFLKIIAKMRNLDREVFRMIDASAKLAPGLIEGSLTEFGNYYECLKVSVLDDFGEKEFFRGSYCMVKSRPPLPEPKPRIVPIDFTPVNMSIFSENSALRDLLTGSGTFYYTQARMGVCMPSTCSVEDVNGMIKPLFEGIHWEAEVEYCRQREDRNDLNAEEWICVLFLATLMLPVIVATTVHACLWIMSYTSDKPLKTTHRLLKRLLTLSAYETARKVLVVDPPRDDVSRDLQVFHGLRAATVVWIIWVHHFAYNDVAVYSYARISREIVGYYRNQIFNNGWLAVDTFFYVSGFFLAYAMKRMSGRIGILKITLFYLLRWWRLIPMACVAIATLFLIAKVGDGPIWQEFIGKELQKCRDHWLLLMLNFQNVLHHDELCMVPFWYISVDTQLYLIFVGLVLYTFRSEGTYRRGFVAMAAISLVGIIILVVQNFVNEYHPTALYVAGDLTFTTAMLSMTYMQPWVHFGPFTVGVFSCWLYLKHRDIAISKTVEILGWAFATSLMLTVLFVTKNWGAGELPSQWISALYASTHRSLWAGGLAWVVFACTTGRGGIVNSILGYQALVPISRLSYAMYVMHVPLIWHRMWTIDERTHITFMPQFYNGMGSFVLTFAAALLATVFCERTILFLKEVVMGESNETKRGLKTTKQDETIVNDERCYMEKNLNKNLHLSGIESRKEPAVELRTTRRINDELGQMHIAFARDLSSSIEVNRHGDTNGDTCRSNYNVAIHL</sequence>
<evidence type="ECO:0000256" key="1">
    <source>
        <dbReference type="SAM" id="Phobius"/>
    </source>
</evidence>
<dbReference type="PROSITE" id="PS51257">
    <property type="entry name" value="PROKAR_LIPOPROTEIN"/>
    <property type="match status" value="1"/>
</dbReference>
<dbReference type="PANTHER" id="PTHR11161:SF0">
    <property type="entry name" value="O-ACYLTRANSFERASE LIKE PROTEIN"/>
    <property type="match status" value="1"/>
</dbReference>
<keyword evidence="5" id="KW-1185">Reference proteome</keyword>
<evidence type="ECO:0000256" key="2">
    <source>
        <dbReference type="SAM" id="SignalP"/>
    </source>
</evidence>
<dbReference type="Pfam" id="PF01757">
    <property type="entry name" value="Acyl_transf_3"/>
    <property type="match status" value="1"/>
</dbReference>
<accession>A0A7M7JWX6</accession>
<dbReference type="KEGG" id="vde:111249143"/>
<organism evidence="4 5">
    <name type="scientific">Varroa destructor</name>
    <name type="common">Honeybee mite</name>
    <dbReference type="NCBI Taxonomy" id="109461"/>
    <lineage>
        <taxon>Eukaryota</taxon>
        <taxon>Metazoa</taxon>
        <taxon>Ecdysozoa</taxon>
        <taxon>Arthropoda</taxon>
        <taxon>Chelicerata</taxon>
        <taxon>Arachnida</taxon>
        <taxon>Acari</taxon>
        <taxon>Parasitiformes</taxon>
        <taxon>Mesostigmata</taxon>
        <taxon>Gamasina</taxon>
        <taxon>Dermanyssoidea</taxon>
        <taxon>Varroidae</taxon>
        <taxon>Varroa</taxon>
    </lineage>
</organism>
<dbReference type="InterPro" id="IPR002656">
    <property type="entry name" value="Acyl_transf_3_dom"/>
</dbReference>
<reference evidence="4" key="1">
    <citation type="submission" date="2021-01" db="UniProtKB">
        <authorList>
            <consortium name="EnsemblMetazoa"/>
        </authorList>
    </citation>
    <scope>IDENTIFICATION</scope>
</reference>
<feature type="transmembrane region" description="Helical" evidence="1">
    <location>
        <begin position="561"/>
        <end position="579"/>
    </location>
</feature>
<feature type="transmembrane region" description="Helical" evidence="1">
    <location>
        <begin position="264"/>
        <end position="287"/>
    </location>
</feature>
<keyword evidence="1" id="KW-1133">Transmembrane helix</keyword>
<feature type="transmembrane region" description="Helical" evidence="1">
    <location>
        <begin position="632"/>
        <end position="655"/>
    </location>
</feature>
<dbReference type="Proteomes" id="UP000594260">
    <property type="component" value="Unplaced"/>
</dbReference>
<keyword evidence="1" id="KW-0472">Membrane</keyword>
<feature type="transmembrane region" description="Helical" evidence="1">
    <location>
        <begin position="419"/>
        <end position="437"/>
    </location>
</feature>
<dbReference type="InterPro" id="IPR006621">
    <property type="entry name" value="Nose-resist-to-fluoxetine_N"/>
</dbReference>
<dbReference type="OrthoDB" id="6497070at2759"/>
<evidence type="ECO:0000313" key="4">
    <source>
        <dbReference type="EnsemblMetazoa" id="XP_022658332"/>
    </source>
</evidence>
<protein>
    <recommendedName>
        <fullName evidence="3">Nose resistant-to-fluoxetine protein N-terminal domain-containing protein</fullName>
    </recommendedName>
</protein>
<feature type="transmembrane region" description="Helical" evidence="1">
    <location>
        <begin position="481"/>
        <end position="500"/>
    </location>
</feature>
<feature type="transmembrane region" description="Helical" evidence="1">
    <location>
        <begin position="380"/>
        <end position="398"/>
    </location>
</feature>
<feature type="transmembrane region" description="Helical" evidence="1">
    <location>
        <begin position="512"/>
        <end position="532"/>
    </location>
</feature>
<evidence type="ECO:0000259" key="3">
    <source>
        <dbReference type="SMART" id="SM00703"/>
    </source>
</evidence>
<feature type="signal peptide" evidence="2">
    <location>
        <begin position="1"/>
        <end position="28"/>
    </location>
</feature>
<dbReference type="GO" id="GO:0016747">
    <property type="term" value="F:acyltransferase activity, transferring groups other than amino-acyl groups"/>
    <property type="evidence" value="ECO:0007669"/>
    <property type="project" value="InterPro"/>
</dbReference>
<dbReference type="OMA" id="RTGLCMP"/>
<dbReference type="GeneID" id="111249143"/>
<evidence type="ECO:0000313" key="5">
    <source>
        <dbReference type="Proteomes" id="UP000594260"/>
    </source>
</evidence>
<dbReference type="SMART" id="SM00703">
    <property type="entry name" value="NRF"/>
    <property type="match status" value="1"/>
</dbReference>
<feature type="transmembrane region" description="Helical" evidence="1">
    <location>
        <begin position="591"/>
        <end position="612"/>
    </location>
</feature>
<dbReference type="EnsemblMetazoa" id="XM_022802597">
    <property type="protein sequence ID" value="XP_022658332"/>
    <property type="gene ID" value="LOC111249143"/>
</dbReference>
<dbReference type="RefSeq" id="XP_022658332.1">
    <property type="nucleotide sequence ID" value="XM_022802597.1"/>
</dbReference>
<feature type="domain" description="Nose resistant-to-fluoxetine protein N-terminal" evidence="3">
    <location>
        <begin position="94"/>
        <end position="249"/>
    </location>
</feature>
<feature type="chain" id="PRO_5029551786" description="Nose resistant-to-fluoxetine protein N-terminal domain-containing protein" evidence="2">
    <location>
        <begin position="29"/>
        <end position="829"/>
    </location>
</feature>
<dbReference type="InterPro" id="IPR052728">
    <property type="entry name" value="O2_lipid_transport_reg"/>
</dbReference>